<protein>
    <submittedName>
        <fullName evidence="1">Uncharacterized protein</fullName>
    </submittedName>
</protein>
<dbReference type="AlphaFoldDB" id="A0AAE6WWN7"/>
<sequence>MVASTDIKFYVHSNNNAPQLQNAYGSMIGVLDACLVNGISLGQVSSLTAIGTTVTAVFSTAHNLLQYQVLKIAGANQSEYNGEHRILTVPNATSVIFQLANAPSVTTASGVITASLPPLGWEKPFSSVNEAGGGKAAYRSKNMLLPSRPFLRVVDEIDPAYTATYAKYAKVGIVEDMTDINTMLGVQAPYDATNPDKNWVGAGSGTSAINGWARWYYARVAMPTQNGSDSSSPLGGGRVWLLIGNEDYFYILPAVNPLTSNALKNLYGFGAFDKLIENDNSNTFLISSYMTTNTGQNTNPSNYIGATQNATTKYLLVHRGYAQNGSPEVANCYSIGCSTVIYSGAANYIGSTSLNGLSPFAPVYIQENVLRGVLPSLNWLFQDKPFLNNQAIENSDSIYIAQDVVATGTQGQVVFYLGDL</sequence>
<dbReference type="EMBL" id="CP044463">
    <property type="protein sequence ID" value="QIC67487.1"/>
    <property type="molecule type" value="Genomic_DNA"/>
</dbReference>
<gene>
    <name evidence="1" type="ORF">FSC10_08890</name>
</gene>
<reference evidence="1 2" key="1">
    <citation type="submission" date="2019-09" db="EMBL/GenBank/DDBJ databases">
        <title>Non-baumannii Acinetobacter spp. carrying blaNDM-1 isolated in China.</title>
        <authorList>
            <person name="Cui C."/>
            <person name="Chen C."/>
            <person name="Sun J."/>
            <person name="Liu Y."/>
        </authorList>
    </citation>
    <scope>NUCLEOTIDE SEQUENCE [LARGE SCALE GENOMIC DNA]</scope>
    <source>
        <strain evidence="1 2">HZE23-1</strain>
    </source>
</reference>
<organism evidence="1 2">
    <name type="scientific">Acinetobacter schindleri</name>
    <dbReference type="NCBI Taxonomy" id="108981"/>
    <lineage>
        <taxon>Bacteria</taxon>
        <taxon>Pseudomonadati</taxon>
        <taxon>Pseudomonadota</taxon>
        <taxon>Gammaproteobacteria</taxon>
        <taxon>Moraxellales</taxon>
        <taxon>Moraxellaceae</taxon>
        <taxon>Acinetobacter</taxon>
    </lineage>
</organism>
<accession>A0AAE6WWN7</accession>
<evidence type="ECO:0000313" key="2">
    <source>
        <dbReference type="Proteomes" id="UP000503505"/>
    </source>
</evidence>
<evidence type="ECO:0000313" key="1">
    <source>
        <dbReference type="EMBL" id="QIC67487.1"/>
    </source>
</evidence>
<dbReference type="RefSeq" id="WP_163171474.1">
    <property type="nucleotide sequence ID" value="NZ_CP044463.1"/>
</dbReference>
<proteinExistence type="predicted"/>
<dbReference type="Proteomes" id="UP000503505">
    <property type="component" value="Chromosome"/>
</dbReference>
<name>A0AAE6WWN7_9GAMM</name>